<evidence type="ECO:0000256" key="2">
    <source>
        <dbReference type="ARBA" id="ARBA00001604"/>
    </source>
</evidence>
<keyword evidence="22" id="KW-1185">Reference proteome</keyword>
<dbReference type="GO" id="GO:0008970">
    <property type="term" value="F:phospholipase A1 activity"/>
    <property type="evidence" value="ECO:0007669"/>
    <property type="project" value="UniProtKB-EC"/>
</dbReference>
<keyword evidence="12 20" id="KW-0378">Hydrolase</keyword>
<evidence type="ECO:0000256" key="6">
    <source>
        <dbReference type="ARBA" id="ARBA00013278"/>
    </source>
</evidence>
<comment type="catalytic activity">
    <reaction evidence="2 20">
        <text>a 1,2-diacyl-sn-glycero-3-phosphocholine + H2O = a 1-acyl-sn-glycero-3-phosphocholine + a fatty acid + H(+)</text>
        <dbReference type="Rhea" id="RHEA:15801"/>
        <dbReference type="ChEBI" id="CHEBI:15377"/>
        <dbReference type="ChEBI" id="CHEBI:15378"/>
        <dbReference type="ChEBI" id="CHEBI:28868"/>
        <dbReference type="ChEBI" id="CHEBI:57643"/>
        <dbReference type="ChEBI" id="CHEBI:58168"/>
        <dbReference type="EC" id="3.1.1.4"/>
    </reaction>
</comment>
<dbReference type="Gene3D" id="2.40.230.10">
    <property type="entry name" value="Phospholipase A1"/>
    <property type="match status" value="1"/>
</dbReference>
<comment type="subunit">
    <text evidence="4 20">Homodimer; dimerization is reversible, and the dimeric form is the active one.</text>
</comment>
<dbReference type="PANTHER" id="PTHR40457">
    <property type="entry name" value="PHOSPHOLIPASE A1"/>
    <property type="match status" value="1"/>
</dbReference>
<evidence type="ECO:0000256" key="1">
    <source>
        <dbReference type="ARBA" id="ARBA00000111"/>
    </source>
</evidence>
<keyword evidence="9" id="KW-0812">Transmembrane</keyword>
<keyword evidence="17 20" id="KW-0998">Cell outer membrane</keyword>
<dbReference type="EC" id="3.1.1.4" evidence="6 20"/>
<evidence type="ECO:0000256" key="3">
    <source>
        <dbReference type="ARBA" id="ARBA00010525"/>
    </source>
</evidence>
<dbReference type="RefSeq" id="WP_126828286.1">
    <property type="nucleotide sequence ID" value="NZ_PIQG01000004.1"/>
</dbReference>
<dbReference type="InterPro" id="IPR036541">
    <property type="entry name" value="PLipase_A1_sf"/>
</dbReference>
<evidence type="ECO:0000313" key="22">
    <source>
        <dbReference type="Proteomes" id="UP000288279"/>
    </source>
</evidence>
<gene>
    <name evidence="21" type="ORF">CWI83_09105</name>
</gene>
<proteinExistence type="inferred from homology"/>
<feature type="binding site" description="in dimeric form" evidence="19">
    <location>
        <position position="132"/>
    </location>
    <ligand>
        <name>Ca(2+)</name>
        <dbReference type="ChEBI" id="CHEBI:29108"/>
        <label>1</label>
    </ligand>
</feature>
<dbReference type="EMBL" id="PIQG01000004">
    <property type="protein sequence ID" value="RUO76502.1"/>
    <property type="molecule type" value="Genomic_DNA"/>
</dbReference>
<evidence type="ECO:0000256" key="15">
    <source>
        <dbReference type="ARBA" id="ARBA00023098"/>
    </source>
</evidence>
<evidence type="ECO:0000256" key="8">
    <source>
        <dbReference type="ARBA" id="ARBA00022452"/>
    </source>
</evidence>
<evidence type="ECO:0000256" key="19">
    <source>
        <dbReference type="PIRSR" id="PIRSR603187-2"/>
    </source>
</evidence>
<sequence length="306" mass="35763">MKWRIILGLALVCQTHFVDAQESESTQTEAEEVDLIGTFWELGEEQKRGIFELRTYQPNFILPFTHTSAINTQPSSPTRGPGDQVDTYKRNEVKLQISLRTKLFEDLFLPEADVWVSYTQMSQWQMWNHDDSAPFRSTDYNPDIFYVIPFQPEWDFIPGDAKIRMATVGFAHQSNGQREPESRSWNYFHFGAVAEFGDVIWQTTFKQRVNETGDNDDNPDLIRYRGNFENRFSWINGLSTYSLTRKSRDLSFDRGSWQLDFTHPVNADKPDGLRFYVQLFSGYGESLLDYNHRQNRIGFGFLILNI</sequence>
<feature type="binding site" description="in dimeric form" evidence="19">
    <location>
        <position position="217"/>
    </location>
    <ligand>
        <name>Ca(2+)</name>
        <dbReference type="ChEBI" id="CHEBI:29108"/>
        <label>1</label>
    </ligand>
</feature>
<comment type="catalytic activity">
    <reaction evidence="1 20">
        <text>a 1,2-diacyl-sn-glycero-3-phosphocholine + H2O = a 2-acyl-sn-glycero-3-phosphocholine + a fatty acid + H(+)</text>
        <dbReference type="Rhea" id="RHEA:18689"/>
        <dbReference type="ChEBI" id="CHEBI:15377"/>
        <dbReference type="ChEBI" id="CHEBI:15378"/>
        <dbReference type="ChEBI" id="CHEBI:28868"/>
        <dbReference type="ChEBI" id="CHEBI:57643"/>
        <dbReference type="ChEBI" id="CHEBI:57875"/>
        <dbReference type="EC" id="3.1.1.32"/>
    </reaction>
</comment>
<evidence type="ECO:0000256" key="16">
    <source>
        <dbReference type="ARBA" id="ARBA00023136"/>
    </source>
</evidence>
<dbReference type="GO" id="GO:0004623">
    <property type="term" value="F:phospholipase A2 activity"/>
    <property type="evidence" value="ECO:0007669"/>
    <property type="project" value="UniProtKB-EC"/>
</dbReference>
<keyword evidence="16" id="KW-0472">Membrane</keyword>
<dbReference type="EC" id="3.1.1.32" evidence="5 20"/>
<feature type="active site" description="Proton acceptor" evidence="18">
    <location>
        <position position="172"/>
    </location>
</feature>
<keyword evidence="14 20" id="KW-0442">Lipid degradation</keyword>
<comment type="subcellular location">
    <subcellularLocation>
        <location evidence="20">Cell outer membrane</location>
        <topology evidence="20">Multi-pass membrane protein</topology>
    </subcellularLocation>
    <text evidence="20">One of the very few enzymes located there.</text>
</comment>
<keyword evidence="11" id="KW-0732">Signal</keyword>
<dbReference type="GO" id="GO:0046872">
    <property type="term" value="F:metal ion binding"/>
    <property type="evidence" value="ECO:0007669"/>
    <property type="project" value="UniProtKB-KW"/>
</dbReference>
<evidence type="ECO:0000313" key="21">
    <source>
        <dbReference type="EMBL" id="RUO76502.1"/>
    </source>
</evidence>
<evidence type="ECO:0000256" key="4">
    <source>
        <dbReference type="ARBA" id="ARBA00011702"/>
    </source>
</evidence>
<evidence type="ECO:0000256" key="12">
    <source>
        <dbReference type="ARBA" id="ARBA00022801"/>
    </source>
</evidence>
<evidence type="ECO:0000256" key="7">
    <source>
        <dbReference type="ARBA" id="ARBA00021726"/>
    </source>
</evidence>
<evidence type="ECO:0000256" key="13">
    <source>
        <dbReference type="ARBA" id="ARBA00022837"/>
    </source>
</evidence>
<keyword evidence="15 20" id="KW-0443">Lipid metabolism</keyword>
<dbReference type="GO" id="GO:0016042">
    <property type="term" value="P:lipid catabolic process"/>
    <property type="evidence" value="ECO:0007669"/>
    <property type="project" value="UniProtKB-KW"/>
</dbReference>
<dbReference type="OrthoDB" id="188433at2"/>
<protein>
    <recommendedName>
        <fullName evidence="7 20">Phospholipase A1</fullName>
        <ecNumber evidence="5 20">3.1.1.32</ecNumber>
        <ecNumber evidence="6 20">3.1.1.4</ecNumber>
    </recommendedName>
    <alternativeName>
        <fullName evidence="20">Phosphatidylcholine 1-acylhydrolase</fullName>
    </alternativeName>
</protein>
<evidence type="ECO:0000256" key="18">
    <source>
        <dbReference type="PIRSR" id="PIRSR603187-1"/>
    </source>
</evidence>
<evidence type="ECO:0000256" key="10">
    <source>
        <dbReference type="ARBA" id="ARBA00022723"/>
    </source>
</evidence>
<name>A0A432ZGR7_9GAMM</name>
<comment type="cofactor">
    <cofactor evidence="20">
        <name>Ca(2+)</name>
        <dbReference type="ChEBI" id="CHEBI:29108"/>
    </cofactor>
    <text evidence="20">Binds 1 Ca(2+) ion per monomer. In the dimeric form the Ca(2+) is bound by different amino acids with binding of each Ca(2+) shared with ligands coming from each monomer. The Ca(2+) ion may have a role in catalysis.</text>
</comment>
<evidence type="ECO:0000256" key="5">
    <source>
        <dbReference type="ARBA" id="ARBA00013179"/>
    </source>
</evidence>
<organism evidence="21 22">
    <name type="scientific">Pseudidiomarina taiwanensis</name>
    <dbReference type="NCBI Taxonomy" id="337250"/>
    <lineage>
        <taxon>Bacteria</taxon>
        <taxon>Pseudomonadati</taxon>
        <taxon>Pseudomonadota</taxon>
        <taxon>Gammaproteobacteria</taxon>
        <taxon>Alteromonadales</taxon>
        <taxon>Idiomarinaceae</taxon>
        <taxon>Pseudidiomarina</taxon>
    </lineage>
</organism>
<comment type="similarity">
    <text evidence="3 20">Belongs to the phospholipase A1 family.</text>
</comment>
<comment type="function">
    <text evidence="20">Hydrolysis of phosphatidylcholine with phospholipase A2 (EC 3.1.1.4) and phospholipase A1 (EC 3.1.1.32) activities.</text>
</comment>
<evidence type="ECO:0000256" key="17">
    <source>
        <dbReference type="ARBA" id="ARBA00023237"/>
    </source>
</evidence>
<dbReference type="GO" id="GO:0009279">
    <property type="term" value="C:cell outer membrane"/>
    <property type="evidence" value="ECO:0007669"/>
    <property type="project" value="UniProtKB-SubCell"/>
</dbReference>
<dbReference type="Pfam" id="PF02253">
    <property type="entry name" value="PLA1"/>
    <property type="match status" value="1"/>
</dbReference>
<feature type="binding site" description="in dimeric form" evidence="19">
    <location>
        <position position="182"/>
    </location>
    <ligand>
        <name>Ca(2+)</name>
        <dbReference type="ChEBI" id="CHEBI:29108"/>
        <label>1</label>
    </ligand>
</feature>
<accession>A0A432ZGR7</accession>
<evidence type="ECO:0000256" key="14">
    <source>
        <dbReference type="ARBA" id="ARBA00022963"/>
    </source>
</evidence>
<dbReference type="Proteomes" id="UP000288279">
    <property type="component" value="Unassembled WGS sequence"/>
</dbReference>
<dbReference type="PANTHER" id="PTHR40457:SF1">
    <property type="entry name" value="PHOSPHOLIPASE A1"/>
    <property type="match status" value="1"/>
</dbReference>
<dbReference type="InterPro" id="IPR003187">
    <property type="entry name" value="PLipase_A1"/>
</dbReference>
<evidence type="ECO:0000256" key="9">
    <source>
        <dbReference type="ARBA" id="ARBA00022692"/>
    </source>
</evidence>
<dbReference type="PRINTS" id="PR01486">
    <property type="entry name" value="PHPHLIPASEA1"/>
</dbReference>
<reference evidence="21 22" key="1">
    <citation type="journal article" date="2011" name="Front. Microbiol.">
        <title>Genomic signatures of strain selection and enhancement in Bacillus atrophaeus var. globigii, a historical biowarfare simulant.</title>
        <authorList>
            <person name="Gibbons H.S."/>
            <person name="Broomall S.M."/>
            <person name="McNew L.A."/>
            <person name="Daligault H."/>
            <person name="Chapman C."/>
            <person name="Bruce D."/>
            <person name="Karavis M."/>
            <person name="Krepps M."/>
            <person name="McGregor P.A."/>
            <person name="Hong C."/>
            <person name="Park K.H."/>
            <person name="Akmal A."/>
            <person name="Feldman A."/>
            <person name="Lin J.S."/>
            <person name="Chang W.E."/>
            <person name="Higgs B.W."/>
            <person name="Demirev P."/>
            <person name="Lindquist J."/>
            <person name="Liem A."/>
            <person name="Fochler E."/>
            <person name="Read T.D."/>
            <person name="Tapia R."/>
            <person name="Johnson S."/>
            <person name="Bishop-Lilly K.A."/>
            <person name="Detter C."/>
            <person name="Han C."/>
            <person name="Sozhamannan S."/>
            <person name="Rosenzweig C.N."/>
            <person name="Skowronski E.W."/>
        </authorList>
    </citation>
    <scope>NUCLEOTIDE SEQUENCE [LARGE SCALE GENOMIC DNA]</scope>
    <source>
        <strain evidence="21 22">PIT1</strain>
    </source>
</reference>
<dbReference type="SUPFAM" id="SSF56931">
    <property type="entry name" value="Outer membrane phospholipase A (OMPLA)"/>
    <property type="match status" value="1"/>
</dbReference>
<keyword evidence="13 19" id="KW-0106">Calcium</keyword>
<feature type="active site" description="Nucleophile" evidence="18">
    <location>
        <position position="174"/>
    </location>
</feature>
<keyword evidence="8" id="KW-1134">Transmembrane beta strand</keyword>
<evidence type="ECO:0000256" key="11">
    <source>
        <dbReference type="ARBA" id="ARBA00022729"/>
    </source>
</evidence>
<dbReference type="AlphaFoldDB" id="A0A432ZGR7"/>
<evidence type="ECO:0000256" key="20">
    <source>
        <dbReference type="RuleBase" id="RU366027"/>
    </source>
</evidence>
<comment type="caution">
    <text evidence="21">The sequence shown here is derived from an EMBL/GenBank/DDBJ whole genome shotgun (WGS) entry which is preliminary data.</text>
</comment>
<keyword evidence="10 19" id="KW-0479">Metal-binding</keyword>